<evidence type="ECO:0000313" key="7">
    <source>
        <dbReference type="Proteomes" id="UP000242715"/>
    </source>
</evidence>
<dbReference type="PANTHER" id="PTHR48047">
    <property type="entry name" value="GLYCOSYLTRANSFERASE"/>
    <property type="match status" value="1"/>
</dbReference>
<dbReference type="PANTHER" id="PTHR48047:SF182">
    <property type="entry name" value="GLYCOSYLTRANSFERASE"/>
    <property type="match status" value="1"/>
</dbReference>
<dbReference type="Proteomes" id="UP000242715">
    <property type="component" value="Unassembled WGS sequence"/>
</dbReference>
<organism evidence="6 7">
    <name type="scientific">Trifolium subterraneum</name>
    <name type="common">Subterranean clover</name>
    <dbReference type="NCBI Taxonomy" id="3900"/>
    <lineage>
        <taxon>Eukaryota</taxon>
        <taxon>Viridiplantae</taxon>
        <taxon>Streptophyta</taxon>
        <taxon>Embryophyta</taxon>
        <taxon>Tracheophyta</taxon>
        <taxon>Spermatophyta</taxon>
        <taxon>Magnoliopsida</taxon>
        <taxon>eudicotyledons</taxon>
        <taxon>Gunneridae</taxon>
        <taxon>Pentapetalae</taxon>
        <taxon>rosids</taxon>
        <taxon>fabids</taxon>
        <taxon>Fabales</taxon>
        <taxon>Fabaceae</taxon>
        <taxon>Papilionoideae</taxon>
        <taxon>50 kb inversion clade</taxon>
        <taxon>NPAAA clade</taxon>
        <taxon>Hologalegina</taxon>
        <taxon>IRL clade</taxon>
        <taxon>Trifolieae</taxon>
        <taxon>Trifolium</taxon>
    </lineage>
</organism>
<dbReference type="CDD" id="cd03784">
    <property type="entry name" value="GT1_Gtf-like"/>
    <property type="match status" value="1"/>
</dbReference>
<dbReference type="OrthoDB" id="5835829at2759"/>
<keyword evidence="2 4" id="KW-0328">Glycosyltransferase</keyword>
<dbReference type="EMBL" id="DF974137">
    <property type="protein sequence ID" value="GAU45636.1"/>
    <property type="molecule type" value="Genomic_DNA"/>
</dbReference>
<evidence type="ECO:0000256" key="2">
    <source>
        <dbReference type="ARBA" id="ARBA00022676"/>
    </source>
</evidence>
<keyword evidence="3 4" id="KW-0808">Transferase</keyword>
<dbReference type="PROSITE" id="PS00375">
    <property type="entry name" value="UDPGT"/>
    <property type="match status" value="1"/>
</dbReference>
<proteinExistence type="inferred from homology"/>
<dbReference type="GO" id="GO:0035251">
    <property type="term" value="F:UDP-glucosyltransferase activity"/>
    <property type="evidence" value="ECO:0007669"/>
    <property type="project" value="TreeGrafter"/>
</dbReference>
<reference evidence="7" key="1">
    <citation type="journal article" date="2017" name="Front. Plant Sci.">
        <title>Climate Clever Clovers: New Paradigm to Reduce the Environmental Footprint of Ruminants by Breeding Low Methanogenic Forages Utilizing Haplotype Variation.</title>
        <authorList>
            <person name="Kaur P."/>
            <person name="Appels R."/>
            <person name="Bayer P.E."/>
            <person name="Keeble-Gagnere G."/>
            <person name="Wang J."/>
            <person name="Hirakawa H."/>
            <person name="Shirasawa K."/>
            <person name="Vercoe P."/>
            <person name="Stefanova K."/>
            <person name="Durmic Z."/>
            <person name="Nichols P."/>
            <person name="Revell C."/>
            <person name="Isobe S.N."/>
            <person name="Edwards D."/>
            <person name="Erskine W."/>
        </authorList>
    </citation>
    <scope>NUCLEOTIDE SEQUENCE [LARGE SCALE GENOMIC DNA]</scope>
    <source>
        <strain evidence="7">cv. Daliak</strain>
    </source>
</reference>
<dbReference type="EC" id="2.4.1.-" evidence="5"/>
<dbReference type="SUPFAM" id="SSF53756">
    <property type="entry name" value="UDP-Glycosyltransferase/glycogen phosphorylase"/>
    <property type="match status" value="1"/>
</dbReference>
<name>A0A2Z6NPT1_TRISU</name>
<dbReference type="Gene3D" id="3.40.50.2000">
    <property type="entry name" value="Glycogen Phosphorylase B"/>
    <property type="match status" value="2"/>
</dbReference>
<evidence type="ECO:0000256" key="5">
    <source>
        <dbReference type="RuleBase" id="RU362057"/>
    </source>
</evidence>
<dbReference type="FunFam" id="3.40.50.2000:FF:000063">
    <property type="entry name" value="Glycosyltransferase"/>
    <property type="match status" value="1"/>
</dbReference>
<evidence type="ECO:0000256" key="3">
    <source>
        <dbReference type="ARBA" id="ARBA00022679"/>
    </source>
</evidence>
<gene>
    <name evidence="6" type="ORF">TSUD_175490</name>
</gene>
<evidence type="ECO:0000256" key="1">
    <source>
        <dbReference type="ARBA" id="ARBA00009995"/>
    </source>
</evidence>
<accession>A0A2Z6NPT1</accession>
<comment type="similarity">
    <text evidence="1 4">Belongs to the UDP-glycosyltransferase family.</text>
</comment>
<sequence length="488" mass="54592">MEESCNSKSSNSNPLKIYFLPYPSPGHMNPMINLAQIFTTHGHHVTILTTPSNTKLIPNQNQNLSKNKLNIHILNFPSNNLNLNGIENLSSARDSQTALKIHIATNLLIPQVQTFLQQNPPHVFVPDIMFNFSNLEKIPVIPFDPMPIFVSCIFEAINNNPNVLSQSTSLPFTVPGNLPNTITLPVNPSNEFHTLSRPVLNAKHIGKQHGIIVNSFVELEQEYIEYYQKVTGVKVWHIGITSLMMDHFNCCNGNGNVDDGGDGDGDACLSWLNSREVNSVVYICFGSLCRLNREQYMEIGRGIEASEKGFLWVVPEDDEEFCVVEESLSFKRGMVVRRWVNQRLILKHPAIGGFLTHCGWNSVAEGICAGVPMITMPRFGDQFLNERLVTEVHGIGVEVGACEWSLSPYGARNKVVSRKRIEKAVRRVMEDGGSSMIRKRAKEMQEKACKAVQEGGSSYHNLTNLVQSLKQISLDRVLQANDRVLQVN</sequence>
<evidence type="ECO:0000313" key="6">
    <source>
        <dbReference type="EMBL" id="GAU45636.1"/>
    </source>
</evidence>
<dbReference type="AlphaFoldDB" id="A0A2Z6NPT1"/>
<dbReference type="InterPro" id="IPR035595">
    <property type="entry name" value="UDP_glycos_trans_CS"/>
</dbReference>
<keyword evidence="7" id="KW-1185">Reference proteome</keyword>
<dbReference type="Pfam" id="PF00201">
    <property type="entry name" value="UDPGT"/>
    <property type="match status" value="1"/>
</dbReference>
<protein>
    <recommendedName>
        <fullName evidence="5">Glycosyltransferase</fullName>
        <ecNumber evidence="5">2.4.1.-</ecNumber>
    </recommendedName>
</protein>
<dbReference type="InterPro" id="IPR002213">
    <property type="entry name" value="UDP_glucos_trans"/>
</dbReference>
<evidence type="ECO:0000256" key="4">
    <source>
        <dbReference type="RuleBase" id="RU003718"/>
    </source>
</evidence>